<reference evidence="3 4" key="1">
    <citation type="submission" date="2021-11" db="EMBL/GenBank/DDBJ databases">
        <title>Genomic of Niabella pedocola.</title>
        <authorList>
            <person name="Wu T."/>
        </authorList>
    </citation>
    <scope>NUCLEOTIDE SEQUENCE [LARGE SCALE GENOMIC DNA]</scope>
    <source>
        <strain evidence="3 4">JCM 31011</strain>
    </source>
</reference>
<proteinExistence type="predicted"/>
<sequence>MRSNLGKAMAHCMAVFLFACNTAEQEAAPAANNQDTAVAMPSSPRLSQQVPDTNTASYRFLKALVMGEAPDGTYKERNLDSLPFYIALEEEGMPYTVYYSIVANEDLNGDRIPDYIIRRESEGMLGGSAQTNSQLDYYIMKDSLQYAQLHSILTYAPFSYNIISDYRFDKGVLTVSLSKNFRAYPDANETPSRDFSFVYQDSNLYETSYLSNCTLGKQKDKRIFNAGPVTVIRKRSIDEHNFTETLEEKRRAGDTSIIAGLSGCDNTRLDFEVGITHSNTDTGSVAAKKELLLEILQSLESSTSFRKELTQLAQYYRAHGYQDAGVTVDNRLSGSVWIRKQADGVLMIRIGMLITENEKQGDNWEVLNRVK</sequence>
<feature type="chain" id="PRO_5046153735" description="Lipoprotein" evidence="2">
    <location>
        <begin position="20"/>
        <end position="371"/>
    </location>
</feature>
<dbReference type="RefSeq" id="WP_231004283.1">
    <property type="nucleotide sequence ID" value="NZ_JAJNEC010000005.1"/>
</dbReference>
<evidence type="ECO:0008006" key="5">
    <source>
        <dbReference type="Google" id="ProtNLM"/>
    </source>
</evidence>
<evidence type="ECO:0000256" key="1">
    <source>
        <dbReference type="SAM" id="MobiDB-lite"/>
    </source>
</evidence>
<keyword evidence="4" id="KW-1185">Reference proteome</keyword>
<comment type="caution">
    <text evidence="3">The sequence shown here is derived from an EMBL/GenBank/DDBJ whole genome shotgun (WGS) entry which is preliminary data.</text>
</comment>
<feature type="region of interest" description="Disordered" evidence="1">
    <location>
        <begin position="32"/>
        <end position="51"/>
    </location>
</feature>
<feature type="signal peptide" evidence="2">
    <location>
        <begin position="1"/>
        <end position="19"/>
    </location>
</feature>
<protein>
    <recommendedName>
        <fullName evidence="5">Lipoprotein</fullName>
    </recommendedName>
</protein>
<dbReference type="PROSITE" id="PS51257">
    <property type="entry name" value="PROKAR_LIPOPROTEIN"/>
    <property type="match status" value="1"/>
</dbReference>
<evidence type="ECO:0000313" key="3">
    <source>
        <dbReference type="EMBL" id="MCD2423012.1"/>
    </source>
</evidence>
<gene>
    <name evidence="3" type="ORF">LQ567_09585</name>
</gene>
<accession>A0ABS8PPH7</accession>
<organism evidence="3 4">
    <name type="scientific">Niabella pedocola</name>
    <dbReference type="NCBI Taxonomy" id="1752077"/>
    <lineage>
        <taxon>Bacteria</taxon>
        <taxon>Pseudomonadati</taxon>
        <taxon>Bacteroidota</taxon>
        <taxon>Chitinophagia</taxon>
        <taxon>Chitinophagales</taxon>
        <taxon>Chitinophagaceae</taxon>
        <taxon>Niabella</taxon>
    </lineage>
</organism>
<dbReference type="Proteomes" id="UP001199816">
    <property type="component" value="Unassembled WGS sequence"/>
</dbReference>
<dbReference type="EMBL" id="JAJNEC010000005">
    <property type="protein sequence ID" value="MCD2423012.1"/>
    <property type="molecule type" value="Genomic_DNA"/>
</dbReference>
<keyword evidence="2" id="KW-0732">Signal</keyword>
<name>A0ABS8PPH7_9BACT</name>
<evidence type="ECO:0000256" key="2">
    <source>
        <dbReference type="SAM" id="SignalP"/>
    </source>
</evidence>
<evidence type="ECO:0000313" key="4">
    <source>
        <dbReference type="Proteomes" id="UP001199816"/>
    </source>
</evidence>